<evidence type="ECO:0000259" key="1">
    <source>
        <dbReference type="Pfam" id="PF05433"/>
    </source>
</evidence>
<name>A0A6I3XCJ4_9BURK</name>
<organism evidence="2 3">
    <name type="scientific">Pseudoduganella dura</name>
    <dbReference type="NCBI Taxonomy" id="321982"/>
    <lineage>
        <taxon>Bacteria</taxon>
        <taxon>Pseudomonadati</taxon>
        <taxon>Pseudomonadota</taxon>
        <taxon>Betaproteobacteria</taxon>
        <taxon>Burkholderiales</taxon>
        <taxon>Oxalobacteraceae</taxon>
        <taxon>Telluria group</taxon>
        <taxon>Pseudoduganella</taxon>
    </lineage>
</organism>
<dbReference type="RefSeq" id="WP_189442113.1">
    <property type="nucleotide sequence ID" value="NZ_BMWU01000038.1"/>
</dbReference>
<dbReference type="Pfam" id="PF05433">
    <property type="entry name" value="Rick_17kDa_Anti"/>
    <property type="match status" value="1"/>
</dbReference>
<dbReference type="EMBL" id="WNWM01000002">
    <property type="protein sequence ID" value="MUI11863.1"/>
    <property type="molecule type" value="Genomic_DNA"/>
</dbReference>
<dbReference type="AlphaFoldDB" id="A0A6I3XCJ4"/>
<dbReference type="InterPro" id="IPR008816">
    <property type="entry name" value="Gly_zipper_2TM_dom"/>
</dbReference>
<gene>
    <name evidence="2" type="ORF">GJV26_05095</name>
</gene>
<evidence type="ECO:0000313" key="3">
    <source>
        <dbReference type="Proteomes" id="UP000431684"/>
    </source>
</evidence>
<evidence type="ECO:0000313" key="2">
    <source>
        <dbReference type="EMBL" id="MUI11863.1"/>
    </source>
</evidence>
<protein>
    <submittedName>
        <fullName evidence="2">Glycine zipper 2TM domain-containing protein</fullName>
    </submittedName>
</protein>
<dbReference type="Proteomes" id="UP000431684">
    <property type="component" value="Unassembled WGS sequence"/>
</dbReference>
<feature type="domain" description="Glycine zipper 2TM" evidence="1">
    <location>
        <begin position="33"/>
        <end position="69"/>
    </location>
</feature>
<dbReference type="PROSITE" id="PS51257">
    <property type="entry name" value="PROKAR_LIPOPROTEIN"/>
    <property type="match status" value="1"/>
</dbReference>
<comment type="caution">
    <text evidence="2">The sequence shown here is derived from an EMBL/GenBank/DDBJ whole genome shotgun (WGS) entry which is preliminary data.</text>
</comment>
<proteinExistence type="predicted"/>
<reference evidence="2 3" key="1">
    <citation type="submission" date="2019-11" db="EMBL/GenBank/DDBJ databases">
        <title>Draft Genome Sequences of Six Type Strains of the Genus Massilia.</title>
        <authorList>
            <person name="Miess H."/>
            <person name="Frediansyah A."/>
            <person name="Goeker M."/>
            <person name="Gross H."/>
        </authorList>
    </citation>
    <scope>NUCLEOTIDE SEQUENCE [LARGE SCALE GENOMIC DNA]</scope>
    <source>
        <strain evidence="2 3">DSM 17513</strain>
    </source>
</reference>
<dbReference type="GO" id="GO:0019867">
    <property type="term" value="C:outer membrane"/>
    <property type="evidence" value="ECO:0007669"/>
    <property type="project" value="InterPro"/>
</dbReference>
<sequence>MMNIKQIAMRATIVASVLGLTACANMSSQDRNTAVGAGVGAVAGSVLSGGSALGTVGGAAVGGVIGNQVDKPNR</sequence>
<accession>A0A6I3XCJ4</accession>
<keyword evidence="3" id="KW-1185">Reference proteome</keyword>